<feature type="binding site" evidence="15">
    <location>
        <position position="621"/>
    </location>
    <ligand>
        <name>Ca(2+)</name>
        <dbReference type="ChEBI" id="CHEBI:29108"/>
    </ligand>
</feature>
<evidence type="ECO:0000256" key="6">
    <source>
        <dbReference type="ARBA" id="ARBA00022670"/>
    </source>
</evidence>
<feature type="chain" id="PRO_5043362443" description="tripeptidyl-peptidase II" evidence="16">
    <location>
        <begin position="19"/>
        <end position="662"/>
    </location>
</feature>
<evidence type="ECO:0000259" key="17">
    <source>
        <dbReference type="PROSITE" id="PS51695"/>
    </source>
</evidence>
<keyword evidence="9 15" id="KW-0378">Hydrolase</keyword>
<keyword evidence="8 16" id="KW-0732">Signal</keyword>
<feature type="binding site" evidence="15">
    <location>
        <position position="641"/>
    </location>
    <ligand>
        <name>Ca(2+)</name>
        <dbReference type="ChEBI" id="CHEBI:29108"/>
    </ligand>
</feature>
<evidence type="ECO:0000256" key="15">
    <source>
        <dbReference type="PROSITE-ProRule" id="PRU01032"/>
    </source>
</evidence>
<dbReference type="InterPro" id="IPR000209">
    <property type="entry name" value="Peptidase_S8/S53_dom"/>
</dbReference>
<feature type="domain" description="Peptidase S53" evidence="17">
    <location>
        <begin position="245"/>
        <end position="661"/>
    </location>
</feature>
<dbReference type="GO" id="GO:0008240">
    <property type="term" value="F:tripeptidyl-peptidase activity"/>
    <property type="evidence" value="ECO:0007669"/>
    <property type="project" value="UniProtKB-EC"/>
</dbReference>
<dbReference type="GO" id="GO:0005576">
    <property type="term" value="C:extracellular region"/>
    <property type="evidence" value="ECO:0007669"/>
    <property type="project" value="UniProtKB-SubCell"/>
</dbReference>
<dbReference type="InterPro" id="IPR030400">
    <property type="entry name" value="Sedolisin_dom"/>
</dbReference>
<dbReference type="SUPFAM" id="SSF52743">
    <property type="entry name" value="Subtilisin-like"/>
    <property type="match status" value="1"/>
</dbReference>
<dbReference type="Pfam" id="PF09286">
    <property type="entry name" value="Pro-kuma_activ"/>
    <property type="match status" value="1"/>
</dbReference>
<evidence type="ECO:0000256" key="2">
    <source>
        <dbReference type="ARBA" id="ARBA00002451"/>
    </source>
</evidence>
<protein>
    <recommendedName>
        <fullName evidence="4">tripeptidyl-peptidase II</fullName>
        <ecNumber evidence="4">3.4.14.10</ecNumber>
    </recommendedName>
</protein>
<feature type="active site" description="Charge relay system" evidence="15">
    <location>
        <position position="579"/>
    </location>
</feature>
<keyword evidence="7 15" id="KW-0479">Metal-binding</keyword>
<dbReference type="InterPro" id="IPR050819">
    <property type="entry name" value="Tripeptidyl-peptidase_I"/>
</dbReference>
<comment type="function">
    <text evidence="2">Secreted tripeptidyl-peptidase which degrades proteins at acidic pHs and is involved in virulence.</text>
</comment>
<keyword evidence="5" id="KW-0964">Secreted</keyword>
<dbReference type="InterPro" id="IPR036852">
    <property type="entry name" value="Peptidase_S8/S53_dom_sf"/>
</dbReference>
<dbReference type="GO" id="GO:0006508">
    <property type="term" value="P:proteolysis"/>
    <property type="evidence" value="ECO:0007669"/>
    <property type="project" value="UniProtKB-KW"/>
</dbReference>
<dbReference type="EMBL" id="JAQQWP010000009">
    <property type="protein sequence ID" value="KAK8101882.1"/>
    <property type="molecule type" value="Genomic_DNA"/>
</dbReference>
<evidence type="ECO:0000256" key="10">
    <source>
        <dbReference type="ARBA" id="ARBA00022825"/>
    </source>
</evidence>
<feature type="signal peptide" evidence="16">
    <location>
        <begin position="1"/>
        <end position="18"/>
    </location>
</feature>
<dbReference type="FunFam" id="3.40.50.200:FF:000015">
    <property type="entry name" value="Tripeptidyl peptidase A"/>
    <property type="match status" value="1"/>
</dbReference>
<evidence type="ECO:0000256" key="4">
    <source>
        <dbReference type="ARBA" id="ARBA00012462"/>
    </source>
</evidence>
<evidence type="ECO:0000256" key="11">
    <source>
        <dbReference type="ARBA" id="ARBA00022837"/>
    </source>
</evidence>
<dbReference type="EC" id="3.4.14.10" evidence="4"/>
<organism evidence="18 19">
    <name type="scientific">Apiospora kogelbergensis</name>
    <dbReference type="NCBI Taxonomy" id="1337665"/>
    <lineage>
        <taxon>Eukaryota</taxon>
        <taxon>Fungi</taxon>
        <taxon>Dikarya</taxon>
        <taxon>Ascomycota</taxon>
        <taxon>Pezizomycotina</taxon>
        <taxon>Sordariomycetes</taxon>
        <taxon>Xylariomycetidae</taxon>
        <taxon>Amphisphaeriales</taxon>
        <taxon>Apiosporaceae</taxon>
        <taxon>Apiospora</taxon>
    </lineage>
</organism>
<dbReference type="PANTHER" id="PTHR14218:SF19">
    <property type="entry name" value="SERINE PROTEASE AORO, PUTATIVE (AFU_ORTHOLOGUE AFUA_6G10250)-RELATED"/>
    <property type="match status" value="1"/>
</dbReference>
<keyword evidence="11 15" id="KW-0106">Calcium</keyword>
<dbReference type="GO" id="GO:0004252">
    <property type="term" value="F:serine-type endopeptidase activity"/>
    <property type="evidence" value="ECO:0007669"/>
    <property type="project" value="UniProtKB-UniRule"/>
</dbReference>
<dbReference type="PROSITE" id="PS51695">
    <property type="entry name" value="SEDOLISIN"/>
    <property type="match status" value="1"/>
</dbReference>
<keyword evidence="14" id="KW-0325">Glycoprotein</keyword>
<keyword evidence="13" id="KW-0865">Zymogen</keyword>
<evidence type="ECO:0000256" key="9">
    <source>
        <dbReference type="ARBA" id="ARBA00022801"/>
    </source>
</evidence>
<feature type="active site" description="Charge relay system" evidence="15">
    <location>
        <position position="326"/>
    </location>
</feature>
<feature type="binding site" evidence="15">
    <location>
        <position position="620"/>
    </location>
    <ligand>
        <name>Ca(2+)</name>
        <dbReference type="ChEBI" id="CHEBI:29108"/>
    </ligand>
</feature>
<evidence type="ECO:0000313" key="19">
    <source>
        <dbReference type="Proteomes" id="UP001392437"/>
    </source>
</evidence>
<dbReference type="AlphaFoldDB" id="A0AAW0QGM8"/>
<evidence type="ECO:0000256" key="12">
    <source>
        <dbReference type="ARBA" id="ARBA00023026"/>
    </source>
</evidence>
<dbReference type="InterPro" id="IPR015366">
    <property type="entry name" value="S53_propep"/>
</dbReference>
<dbReference type="PANTHER" id="PTHR14218">
    <property type="entry name" value="PROTEASE S8 TRIPEPTIDYL PEPTIDASE I CLN2"/>
    <property type="match status" value="1"/>
</dbReference>
<dbReference type="GO" id="GO:0046872">
    <property type="term" value="F:metal ion binding"/>
    <property type="evidence" value="ECO:0007669"/>
    <property type="project" value="UniProtKB-UniRule"/>
</dbReference>
<dbReference type="SUPFAM" id="SSF54897">
    <property type="entry name" value="Protease propeptides/inhibitors"/>
    <property type="match status" value="1"/>
</dbReference>
<accession>A0AAW0QGM8</accession>
<evidence type="ECO:0000256" key="8">
    <source>
        <dbReference type="ARBA" id="ARBA00022729"/>
    </source>
</evidence>
<evidence type="ECO:0000313" key="18">
    <source>
        <dbReference type="EMBL" id="KAK8101882.1"/>
    </source>
</evidence>
<dbReference type="Proteomes" id="UP001392437">
    <property type="component" value="Unassembled WGS sequence"/>
</dbReference>
<evidence type="ECO:0000256" key="1">
    <source>
        <dbReference type="ARBA" id="ARBA00001910"/>
    </source>
</evidence>
<evidence type="ECO:0000256" key="14">
    <source>
        <dbReference type="ARBA" id="ARBA00023180"/>
    </source>
</evidence>
<feature type="binding site" evidence="15">
    <location>
        <position position="639"/>
    </location>
    <ligand>
        <name>Ca(2+)</name>
        <dbReference type="ChEBI" id="CHEBI:29108"/>
    </ligand>
</feature>
<comment type="cofactor">
    <cofactor evidence="15">
        <name>Ca(2+)</name>
        <dbReference type="ChEBI" id="CHEBI:29108"/>
    </cofactor>
    <text evidence="15">Binds 1 Ca(2+) ion per subunit.</text>
</comment>
<keyword evidence="12" id="KW-0843">Virulence</keyword>
<keyword evidence="6 15" id="KW-0645">Protease</keyword>
<keyword evidence="19" id="KW-1185">Reference proteome</keyword>
<name>A0AAW0QGM8_9PEZI</name>
<reference evidence="18 19" key="1">
    <citation type="submission" date="2023-01" db="EMBL/GenBank/DDBJ databases">
        <title>Analysis of 21 Apiospora genomes using comparative genomics revels a genus with tremendous synthesis potential of carbohydrate active enzymes and secondary metabolites.</title>
        <authorList>
            <person name="Sorensen T."/>
        </authorList>
    </citation>
    <scope>NUCLEOTIDE SEQUENCE [LARGE SCALE GENOMIC DNA]</scope>
    <source>
        <strain evidence="18 19">CBS 117206</strain>
    </source>
</reference>
<keyword evidence="10 15" id="KW-0720">Serine protease</keyword>
<dbReference type="Pfam" id="PF00082">
    <property type="entry name" value="Peptidase_S8"/>
    <property type="match status" value="1"/>
</dbReference>
<evidence type="ECO:0000256" key="7">
    <source>
        <dbReference type="ARBA" id="ARBA00022723"/>
    </source>
</evidence>
<comment type="catalytic activity">
    <reaction evidence="1">
        <text>Release of an N-terminal tripeptide from a polypeptide.</text>
        <dbReference type="EC" id="3.4.14.10"/>
    </reaction>
</comment>
<sequence length="662" mass="71145">MQLLLVEALLALASLTSASPASRRYAHHVVHEKRHQLPEGWAKRDKVDGRAVLPLRIGLKQRNLGRADELLDEVSNPMSGNYAQHWSARKIADMFAPSQESIDSVNAWLAESGIDPSRIAVSASKSWITVNATVSEVESLIKTNYHVYEHTSGHLHVASDTYSLPAYLSAEHVDIVMPTLHFDVKVQPGNQDSGNELRKRPLRTRNIHPVSGVKAVGIDTGIGPQMGPQIGMSKIISALDDCDKQIIPDCLRALYHIPHGSSAQPGNSYGIAAYMSNSYHPSDLDLFFANFSKTKVGDRPILESIVGGTPLQNLTDRNLYIESSLDLEYAMALVHPQTVTLYQVGDNLGTGTFNNFLDALDGSYCDYEGGDDPATDGIFPNPDPSGYQGPADCGTSKATNVISTSYGYNEAALTPAYQQRQCYEYMKLGLQGVTVLYASGDGGVAGNRDRCLAPDGKFVNGTSGRFNPSFPATCPYVTAVGATQVLNGTNILRDLDRKVQPEVACETRILSGGGFSNVFPMPSYQADAVSHYLSIHKPPYGADKYNNTGRARGFPDVSANGAAYVVAVKAGFHQVYGTSASSPTFGAVITLINERRLAKGKGPVGFLNPALYAHAHVLNDVTRGNNPGCGTKGFAAAPGWDPVTGLGTPNFPKMLELFLGLP</sequence>
<dbReference type="CDD" id="cd11377">
    <property type="entry name" value="Pro-peptidase_S53"/>
    <property type="match status" value="1"/>
</dbReference>
<feature type="active site" description="Charge relay system" evidence="15">
    <location>
        <position position="322"/>
    </location>
</feature>
<proteinExistence type="predicted"/>
<evidence type="ECO:0000256" key="5">
    <source>
        <dbReference type="ARBA" id="ARBA00022525"/>
    </source>
</evidence>
<gene>
    <name evidence="18" type="ORF">PG999_012256</name>
</gene>
<comment type="subcellular location">
    <subcellularLocation>
        <location evidence="3">Secreted</location>
        <location evidence="3">Extracellular space</location>
    </subcellularLocation>
</comment>
<dbReference type="SMART" id="SM00944">
    <property type="entry name" value="Pro-kuma_activ"/>
    <property type="match status" value="1"/>
</dbReference>
<dbReference type="CDD" id="cd04056">
    <property type="entry name" value="Peptidases_S53"/>
    <property type="match status" value="1"/>
</dbReference>
<evidence type="ECO:0000256" key="13">
    <source>
        <dbReference type="ARBA" id="ARBA00023145"/>
    </source>
</evidence>
<evidence type="ECO:0000256" key="3">
    <source>
        <dbReference type="ARBA" id="ARBA00004239"/>
    </source>
</evidence>
<comment type="caution">
    <text evidence="18">The sequence shown here is derived from an EMBL/GenBank/DDBJ whole genome shotgun (WGS) entry which is preliminary data.</text>
</comment>
<dbReference type="Gene3D" id="3.40.50.200">
    <property type="entry name" value="Peptidase S8/S53 domain"/>
    <property type="match status" value="1"/>
</dbReference>
<evidence type="ECO:0000256" key="16">
    <source>
        <dbReference type="SAM" id="SignalP"/>
    </source>
</evidence>